<dbReference type="GO" id="GO:0005634">
    <property type="term" value="C:nucleus"/>
    <property type="evidence" value="ECO:0007669"/>
    <property type="project" value="UniProtKB-SubCell"/>
</dbReference>
<accession>A0AAD7EH26</accession>
<dbReference type="AlphaFoldDB" id="A0AAD7EH26"/>
<dbReference type="InterPro" id="IPR036600">
    <property type="entry name" value="PAH_sf"/>
</dbReference>
<protein>
    <submittedName>
        <fullName evidence="4">Uncharacterized protein</fullName>
    </submittedName>
</protein>
<dbReference type="GO" id="GO:0006355">
    <property type="term" value="P:regulation of DNA-templated transcription"/>
    <property type="evidence" value="ECO:0007669"/>
    <property type="project" value="InterPro"/>
</dbReference>
<evidence type="ECO:0000256" key="2">
    <source>
        <dbReference type="ARBA" id="ARBA00023242"/>
    </source>
</evidence>
<reference evidence="4" key="1">
    <citation type="submission" date="2023-03" db="EMBL/GenBank/DDBJ databases">
        <title>Massive genome expansion in bonnet fungi (Mycena s.s.) driven by repeated elements and novel gene families across ecological guilds.</title>
        <authorList>
            <consortium name="Lawrence Berkeley National Laboratory"/>
            <person name="Harder C.B."/>
            <person name="Miyauchi S."/>
            <person name="Viragh M."/>
            <person name="Kuo A."/>
            <person name="Thoen E."/>
            <person name="Andreopoulos B."/>
            <person name="Lu D."/>
            <person name="Skrede I."/>
            <person name="Drula E."/>
            <person name="Henrissat B."/>
            <person name="Morin E."/>
            <person name="Kohler A."/>
            <person name="Barry K."/>
            <person name="LaButti K."/>
            <person name="Morin E."/>
            <person name="Salamov A."/>
            <person name="Lipzen A."/>
            <person name="Mereny Z."/>
            <person name="Hegedus B."/>
            <person name="Baldrian P."/>
            <person name="Stursova M."/>
            <person name="Weitz H."/>
            <person name="Taylor A."/>
            <person name="Grigoriev I.V."/>
            <person name="Nagy L.G."/>
            <person name="Martin F."/>
            <person name="Kauserud H."/>
        </authorList>
    </citation>
    <scope>NUCLEOTIDE SEQUENCE</scope>
    <source>
        <strain evidence="4">CBHHK002</strain>
    </source>
</reference>
<sequence>MSLVKNVTNYLQLSQQLESTVALSKDVLHPNVLRIEGISSPASLIHFIAYEDVFCKNAEGPLAAALKDDLQRSITLGFKMMEGLSAGMDHLSVQGISLGSMGVENFDIFFDAGDRFLLSINPRAQDQEEEGSDASGFQQLHEDKSWDVFNALCQKVLRSANRVLHNEQIKRDPAILDIIRSSSVSDNLAAASLLSFGSTAASQTSPQEKLLLPVPPRREYVWRTMDRGQQTLATVARRIALDLDMNLSRIHRLTHSDGQKPHRCPGYVREEITLATTTLDSAVVAHDTPSALEICSICHEMVGLHEAFQCICGDTVPGSRHTIKCQVCKLWSHSDCVGNPKQFTCLRCMFPDRPLNVTDALGYLDAIKAEFHGQPAVYNHFLDIMVEFKGQM</sequence>
<evidence type="ECO:0000313" key="4">
    <source>
        <dbReference type="EMBL" id="KAJ7320907.1"/>
    </source>
</evidence>
<dbReference type="InterPro" id="IPR013083">
    <property type="entry name" value="Znf_RING/FYVE/PHD"/>
</dbReference>
<dbReference type="CDD" id="cd15489">
    <property type="entry name" value="PHD_SF"/>
    <property type="match status" value="1"/>
</dbReference>
<dbReference type="Proteomes" id="UP001218218">
    <property type="component" value="Unassembled WGS sequence"/>
</dbReference>
<organism evidence="4 5">
    <name type="scientific">Mycena albidolilacea</name>
    <dbReference type="NCBI Taxonomy" id="1033008"/>
    <lineage>
        <taxon>Eukaryota</taxon>
        <taxon>Fungi</taxon>
        <taxon>Dikarya</taxon>
        <taxon>Basidiomycota</taxon>
        <taxon>Agaricomycotina</taxon>
        <taxon>Agaricomycetes</taxon>
        <taxon>Agaricomycetidae</taxon>
        <taxon>Agaricales</taxon>
        <taxon>Marasmiineae</taxon>
        <taxon>Mycenaceae</taxon>
        <taxon>Mycena</taxon>
    </lineage>
</organism>
<proteinExistence type="predicted"/>
<comment type="caution">
    <text evidence="4">The sequence shown here is derived from an EMBL/GenBank/DDBJ whole genome shotgun (WGS) entry which is preliminary data.</text>
</comment>
<dbReference type="Gene3D" id="3.30.40.10">
    <property type="entry name" value="Zinc/RING finger domain, C3HC4 (zinc finger)"/>
    <property type="match status" value="1"/>
</dbReference>
<evidence type="ECO:0000256" key="3">
    <source>
        <dbReference type="PROSITE-ProRule" id="PRU00810"/>
    </source>
</evidence>
<comment type="subcellular location">
    <subcellularLocation>
        <location evidence="1 3">Nucleus</location>
    </subcellularLocation>
</comment>
<dbReference type="EMBL" id="JARIHO010000053">
    <property type="protein sequence ID" value="KAJ7320907.1"/>
    <property type="molecule type" value="Genomic_DNA"/>
</dbReference>
<dbReference type="InterPro" id="IPR003822">
    <property type="entry name" value="PAH"/>
</dbReference>
<dbReference type="PROSITE" id="PS51477">
    <property type="entry name" value="PAH"/>
    <property type="match status" value="1"/>
</dbReference>
<evidence type="ECO:0000313" key="5">
    <source>
        <dbReference type="Proteomes" id="UP001218218"/>
    </source>
</evidence>
<dbReference type="SUPFAM" id="SSF47762">
    <property type="entry name" value="PAH2 domain"/>
    <property type="match status" value="1"/>
</dbReference>
<dbReference type="SUPFAM" id="SSF57903">
    <property type="entry name" value="FYVE/PHD zinc finger"/>
    <property type="match status" value="1"/>
</dbReference>
<evidence type="ECO:0000256" key="1">
    <source>
        <dbReference type="ARBA" id="ARBA00004123"/>
    </source>
</evidence>
<gene>
    <name evidence="4" type="ORF">DFH08DRAFT_389190</name>
</gene>
<keyword evidence="5" id="KW-1185">Reference proteome</keyword>
<keyword evidence="2 3" id="KW-0539">Nucleus</keyword>
<dbReference type="Gene3D" id="1.20.1160.11">
    <property type="entry name" value="Paired amphipathic helix"/>
    <property type="match status" value="1"/>
</dbReference>
<dbReference type="InterPro" id="IPR011011">
    <property type="entry name" value="Znf_FYVE_PHD"/>
</dbReference>
<name>A0AAD7EH26_9AGAR</name>